<dbReference type="InterPro" id="IPR038610">
    <property type="entry name" value="FliK-like_C_sf"/>
</dbReference>
<name>A0A3B1CXE4_9ZZZZ</name>
<evidence type="ECO:0000259" key="2">
    <source>
        <dbReference type="Pfam" id="PF02120"/>
    </source>
</evidence>
<feature type="region of interest" description="Disordered" evidence="1">
    <location>
        <begin position="39"/>
        <end position="114"/>
    </location>
</feature>
<feature type="compositionally biased region" description="Polar residues" evidence="1">
    <location>
        <begin position="283"/>
        <end position="305"/>
    </location>
</feature>
<dbReference type="CDD" id="cd17470">
    <property type="entry name" value="T3SS_Flik_C"/>
    <property type="match status" value="1"/>
</dbReference>
<organism evidence="3">
    <name type="scientific">hydrothermal vent metagenome</name>
    <dbReference type="NCBI Taxonomy" id="652676"/>
    <lineage>
        <taxon>unclassified sequences</taxon>
        <taxon>metagenomes</taxon>
        <taxon>ecological metagenomes</taxon>
    </lineage>
</organism>
<accession>A0A3B1CXE4</accession>
<evidence type="ECO:0000256" key="1">
    <source>
        <dbReference type="SAM" id="MobiDB-lite"/>
    </source>
</evidence>
<feature type="region of interest" description="Disordered" evidence="1">
    <location>
        <begin position="282"/>
        <end position="333"/>
    </location>
</feature>
<proteinExistence type="predicted"/>
<dbReference type="AlphaFoldDB" id="A0A3B1CXE4"/>
<reference evidence="3" key="1">
    <citation type="submission" date="2018-06" db="EMBL/GenBank/DDBJ databases">
        <authorList>
            <person name="Zhirakovskaya E."/>
        </authorList>
    </citation>
    <scope>NUCLEOTIDE SEQUENCE</scope>
</reference>
<evidence type="ECO:0000313" key="3">
    <source>
        <dbReference type="EMBL" id="VAX23915.1"/>
    </source>
</evidence>
<protein>
    <recommendedName>
        <fullName evidence="2">Flagellar hook-length control protein-like C-terminal domain-containing protein</fullName>
    </recommendedName>
</protein>
<dbReference type="Gene3D" id="3.30.750.140">
    <property type="match status" value="1"/>
</dbReference>
<feature type="region of interest" description="Disordered" evidence="1">
    <location>
        <begin position="246"/>
        <end position="268"/>
    </location>
</feature>
<feature type="compositionally biased region" description="Polar residues" evidence="1">
    <location>
        <begin position="320"/>
        <end position="332"/>
    </location>
</feature>
<gene>
    <name evidence="3" type="ORF">MNBD_NITROSPINAE01-541</name>
</gene>
<feature type="compositionally biased region" description="Basic and acidic residues" evidence="1">
    <location>
        <begin position="43"/>
        <end position="102"/>
    </location>
</feature>
<dbReference type="InterPro" id="IPR021136">
    <property type="entry name" value="Flagellar_hook_control-like_C"/>
</dbReference>
<sequence>MIGSILGEMMDKAIGSPAQNLETGRSMVDQTFEEVFTSINETVKAKETDRKNRGSIAERPEKEPERDYKPEQTIKRADETNSGKDLQPEKTEDTPRTDESGEIKNTQAEETPIQDVKKAVKTKIKELLDSDPSALKDLLADMKDMSFKDFLSALGFAQDEIEQFSKSVEKLAKELNLSAKAGGEAVKAMALNDLQSFLKAMKQDGGNNKLTEELLAALEKLNGKTGAETETSLTDSIKKIVDLAGSKGKKKNAKGSPEIVTKADPKQVAKTKETAEAIAIQAKNGNPSTKADTGQGTAKATTKQPDISMANDATRKAESSEPTTKPARSSAKSAFERAVLNQVVEKARIHVRADGKSNMTIKLNPPQLGKIDMRVVTHDNMVRAVMIVDTREVKAIIENNLENLRASLNSSGLKVDEISVSTADDSGRFRNENLAQDKRDGSSFKNTGFRNYEDGVAYGDETGGINSMTRIHNGLLDVVA</sequence>
<feature type="domain" description="Flagellar hook-length control protein-like C-terminal" evidence="2">
    <location>
        <begin position="353"/>
        <end position="427"/>
    </location>
</feature>
<dbReference type="Pfam" id="PF02120">
    <property type="entry name" value="Flg_hook"/>
    <property type="match status" value="1"/>
</dbReference>
<dbReference type="EMBL" id="UOGC01000157">
    <property type="protein sequence ID" value="VAX23915.1"/>
    <property type="molecule type" value="Genomic_DNA"/>
</dbReference>